<organism evidence="1 2">
    <name type="scientific">Bradyrhizobium brasilense</name>
    <dbReference type="NCBI Taxonomy" id="1419277"/>
    <lineage>
        <taxon>Bacteria</taxon>
        <taxon>Pseudomonadati</taxon>
        <taxon>Pseudomonadota</taxon>
        <taxon>Alphaproteobacteria</taxon>
        <taxon>Hyphomicrobiales</taxon>
        <taxon>Nitrobacteraceae</taxon>
        <taxon>Bradyrhizobium</taxon>
    </lineage>
</organism>
<reference evidence="1 2" key="1">
    <citation type="submission" date="2016-10" db="EMBL/GenBank/DDBJ databases">
        <authorList>
            <person name="de Groot N.N."/>
        </authorList>
    </citation>
    <scope>NUCLEOTIDE SEQUENCE [LARGE SCALE GENOMIC DNA]</scope>
    <source>
        <strain evidence="1 2">R5</strain>
    </source>
</reference>
<dbReference type="Proteomes" id="UP000199245">
    <property type="component" value="Unassembled WGS sequence"/>
</dbReference>
<evidence type="ECO:0000313" key="2">
    <source>
        <dbReference type="Proteomes" id="UP000199245"/>
    </source>
</evidence>
<gene>
    <name evidence="1" type="ORF">SAMN05216337_103220</name>
</gene>
<evidence type="ECO:0000313" key="1">
    <source>
        <dbReference type="EMBL" id="SDE69232.1"/>
    </source>
</evidence>
<dbReference type="AlphaFoldDB" id="A0A1G7EZY6"/>
<sequence length="195" mass="20825">MTASQAAGQIKLIDERTVDFVQHRRRVIANHANIRTTIFIVIAQRIVTKIETCRDAMLAESLHVPTLSERVIPAIGEHDTAPIGAVGIHSGPGRNYDLIVFAVDADAGAPWSLRKQVGALDYSVAAAIDVQSQSESSRIVRIWQIGGTVSIPSEERIVAYQIATIAIDGVTKQITPINALADVLKAAISASIGAV</sequence>
<accession>A0A1G7EZY6</accession>
<dbReference type="EMBL" id="FMZW01000032">
    <property type="protein sequence ID" value="SDE69232.1"/>
    <property type="molecule type" value="Genomic_DNA"/>
</dbReference>
<protein>
    <submittedName>
        <fullName evidence="1">Uncharacterized protein</fullName>
    </submittedName>
</protein>
<proteinExistence type="predicted"/>
<name>A0A1G7EZY6_9BRAD</name>